<dbReference type="Proteomes" id="UP000766904">
    <property type="component" value="Unassembled WGS sequence"/>
</dbReference>
<dbReference type="EMBL" id="PHNJ01000028">
    <property type="protein sequence ID" value="TYL35898.1"/>
    <property type="molecule type" value="Genomic_DNA"/>
</dbReference>
<feature type="region of interest" description="Disordered" evidence="1">
    <location>
        <begin position="25"/>
        <end position="72"/>
    </location>
</feature>
<keyword evidence="3" id="KW-1185">Reference proteome</keyword>
<sequence length="92" mass="9930">MNCEDGSNGSTRAVQQVTIGETTPISGVYCESQPPISVRGSTGVDSARGRRRAADTRYHRRRVDGSDSDHSDSLHSLLVGSVFGLVERRPIT</sequence>
<feature type="compositionally biased region" description="Basic and acidic residues" evidence="1">
    <location>
        <begin position="52"/>
        <end position="72"/>
    </location>
</feature>
<comment type="caution">
    <text evidence="2">The sequence shown here is derived from an EMBL/GenBank/DDBJ whole genome shotgun (WGS) entry which is preliminary data.</text>
</comment>
<protein>
    <submittedName>
        <fullName evidence="2">Uncharacterized protein</fullName>
    </submittedName>
</protein>
<evidence type="ECO:0000313" key="2">
    <source>
        <dbReference type="EMBL" id="TYL35898.1"/>
    </source>
</evidence>
<evidence type="ECO:0000313" key="3">
    <source>
        <dbReference type="Proteomes" id="UP000766904"/>
    </source>
</evidence>
<gene>
    <name evidence="2" type="ORF">CV102_25445</name>
</gene>
<accession>A0A8J8Q010</accession>
<evidence type="ECO:0000256" key="1">
    <source>
        <dbReference type="SAM" id="MobiDB-lite"/>
    </source>
</evidence>
<name>A0A8J8Q010_9EURY</name>
<dbReference type="AlphaFoldDB" id="A0A8J8Q010"/>
<organism evidence="2 3">
    <name type="scientific">Natronococcus pandeyae</name>
    <dbReference type="NCBI Taxonomy" id="2055836"/>
    <lineage>
        <taxon>Archaea</taxon>
        <taxon>Methanobacteriati</taxon>
        <taxon>Methanobacteriota</taxon>
        <taxon>Stenosarchaea group</taxon>
        <taxon>Halobacteria</taxon>
        <taxon>Halobacteriales</taxon>
        <taxon>Natrialbaceae</taxon>
        <taxon>Natronococcus</taxon>
    </lineage>
</organism>
<proteinExistence type="predicted"/>
<reference evidence="2" key="1">
    <citation type="submission" date="2017-11" db="EMBL/GenBank/DDBJ databases">
        <authorList>
            <person name="Kajale S.C."/>
            <person name="Sharma A."/>
        </authorList>
    </citation>
    <scope>NUCLEOTIDE SEQUENCE</scope>
    <source>
        <strain evidence="2">LS1_42</strain>
    </source>
</reference>